<proteinExistence type="predicted"/>
<dbReference type="EMBL" id="LAZR01007086">
    <property type="protein sequence ID" value="KKM87543.1"/>
    <property type="molecule type" value="Genomic_DNA"/>
</dbReference>
<dbReference type="AlphaFoldDB" id="A0A0F9L0U4"/>
<evidence type="ECO:0000313" key="1">
    <source>
        <dbReference type="EMBL" id="KKM87543.1"/>
    </source>
</evidence>
<comment type="caution">
    <text evidence="1">The sequence shown here is derived from an EMBL/GenBank/DDBJ whole genome shotgun (WGS) entry which is preliminary data.</text>
</comment>
<organism evidence="1">
    <name type="scientific">marine sediment metagenome</name>
    <dbReference type="NCBI Taxonomy" id="412755"/>
    <lineage>
        <taxon>unclassified sequences</taxon>
        <taxon>metagenomes</taxon>
        <taxon>ecological metagenomes</taxon>
    </lineage>
</organism>
<accession>A0A0F9L0U4</accession>
<sequence length="66" mass="7310">MKSKTIIIIVAIIAIFIVFASAYTIDETEQVVITQFGRVIGTALDKNSSLVLSTDSDFLKYLTRII</sequence>
<evidence type="ECO:0008006" key="2">
    <source>
        <dbReference type="Google" id="ProtNLM"/>
    </source>
</evidence>
<name>A0A0F9L0U4_9ZZZZ</name>
<protein>
    <recommendedName>
        <fullName evidence="2">Protease modulator HflC</fullName>
    </recommendedName>
</protein>
<reference evidence="1" key="1">
    <citation type="journal article" date="2015" name="Nature">
        <title>Complex archaea that bridge the gap between prokaryotes and eukaryotes.</title>
        <authorList>
            <person name="Spang A."/>
            <person name="Saw J.H."/>
            <person name="Jorgensen S.L."/>
            <person name="Zaremba-Niedzwiedzka K."/>
            <person name="Martijn J."/>
            <person name="Lind A.E."/>
            <person name="van Eijk R."/>
            <person name="Schleper C."/>
            <person name="Guy L."/>
            <person name="Ettema T.J."/>
        </authorList>
    </citation>
    <scope>NUCLEOTIDE SEQUENCE</scope>
</reference>
<gene>
    <name evidence="1" type="ORF">LCGC14_1267880</name>
</gene>